<dbReference type="GO" id="GO:0015565">
    <property type="term" value="F:threonine efflux transmembrane transporter activity"/>
    <property type="evidence" value="ECO:0007669"/>
    <property type="project" value="TreeGrafter"/>
</dbReference>
<keyword evidence="3" id="KW-0812">Transmembrane</keyword>
<feature type="region of interest" description="Disordered" evidence="2">
    <location>
        <begin position="279"/>
        <end position="308"/>
    </location>
</feature>
<dbReference type="PANTHER" id="PTHR22911:SF37">
    <property type="entry name" value="THREONINE_HOMOSERINE EXPORTER RHTA"/>
    <property type="match status" value="1"/>
</dbReference>
<evidence type="ECO:0000259" key="4">
    <source>
        <dbReference type="Pfam" id="PF00892"/>
    </source>
</evidence>
<protein>
    <submittedName>
        <fullName evidence="5">EamA family transporter</fullName>
    </submittedName>
</protein>
<feature type="transmembrane region" description="Helical" evidence="3">
    <location>
        <begin position="259"/>
        <end position="275"/>
    </location>
</feature>
<dbReference type="InterPro" id="IPR000620">
    <property type="entry name" value="EamA_dom"/>
</dbReference>
<evidence type="ECO:0000313" key="6">
    <source>
        <dbReference type="Proteomes" id="UP000316500"/>
    </source>
</evidence>
<dbReference type="AlphaFoldDB" id="A0A558GTN1"/>
<accession>A0A558GTN1</accession>
<feature type="compositionally biased region" description="Low complexity" evidence="2">
    <location>
        <begin position="289"/>
        <end position="302"/>
    </location>
</feature>
<evidence type="ECO:0000256" key="3">
    <source>
        <dbReference type="SAM" id="Phobius"/>
    </source>
</evidence>
<dbReference type="InterPro" id="IPR037185">
    <property type="entry name" value="EmrE-like"/>
</dbReference>
<dbReference type="SUPFAM" id="SSF103481">
    <property type="entry name" value="Multidrug resistance efflux transporter EmrE"/>
    <property type="match status" value="1"/>
</dbReference>
<keyword evidence="3" id="KW-0472">Membrane</keyword>
<feature type="transmembrane region" description="Helical" evidence="3">
    <location>
        <begin position="174"/>
        <end position="193"/>
    </location>
</feature>
<evidence type="ECO:0000313" key="5">
    <source>
        <dbReference type="EMBL" id="TVU60196.1"/>
    </source>
</evidence>
<feature type="transmembrane region" description="Helical" evidence="3">
    <location>
        <begin position="69"/>
        <end position="89"/>
    </location>
</feature>
<sequence>MTTRNRIPVPPWGLAVAAMISVQLSSAFSVNLISEVGPAGTAWLRLSLGAIIFLAIARPPLRSVRRHDVPTLLGLGIATGLMTIMFLAAIERIPLGTTVAIEFLGPLTVAAVRSRNRRALAWPVLALVGVILLTEPWHGQIDVLGVLFATIAAAGWGAYILLTQRIGDRFTGIGALSLTVPVAAVTAAIVGIPQAAGHLSLGILVAALGVALLMPVLPFILELMALRRMTSTAFGTLMSLEPAFGVLLGLIVLHQQPSIVQFIGIALVVFAGAASQRGGARNPPPLAEPITTAPAPDAVPADRPIRDA</sequence>
<feature type="transmembrane region" description="Helical" evidence="3">
    <location>
        <begin position="12"/>
        <end position="33"/>
    </location>
</feature>
<feature type="transmembrane region" description="Helical" evidence="3">
    <location>
        <begin position="199"/>
        <end position="221"/>
    </location>
</feature>
<name>A0A558GTN1_PAENT</name>
<organism evidence="5 6">
    <name type="scientific">Paenarthrobacter nitroguajacolicus</name>
    <name type="common">Arthrobacter nitroguajacolicus</name>
    <dbReference type="NCBI Taxonomy" id="211146"/>
    <lineage>
        <taxon>Bacteria</taxon>
        <taxon>Bacillati</taxon>
        <taxon>Actinomycetota</taxon>
        <taxon>Actinomycetes</taxon>
        <taxon>Micrococcales</taxon>
        <taxon>Micrococcaceae</taxon>
        <taxon>Paenarthrobacter</taxon>
    </lineage>
</organism>
<proteinExistence type="inferred from homology"/>
<feature type="transmembrane region" description="Helical" evidence="3">
    <location>
        <begin position="143"/>
        <end position="162"/>
    </location>
</feature>
<feature type="transmembrane region" description="Helical" evidence="3">
    <location>
        <begin position="95"/>
        <end position="112"/>
    </location>
</feature>
<reference evidence="5 6" key="1">
    <citation type="submission" date="2019-07" db="EMBL/GenBank/DDBJ databases">
        <title>Diversity of Bacteria from Kongsfjorden, Arctic.</title>
        <authorList>
            <person name="Yu Y."/>
        </authorList>
    </citation>
    <scope>NUCLEOTIDE SEQUENCE [LARGE SCALE GENOMIC DNA]</scope>
    <source>
        <strain evidence="5 6">SM1928</strain>
    </source>
</reference>
<dbReference type="RefSeq" id="WP_144652362.1">
    <property type="nucleotide sequence ID" value="NZ_VNFK01000015.1"/>
</dbReference>
<feature type="transmembrane region" description="Helical" evidence="3">
    <location>
        <begin position="119"/>
        <end position="137"/>
    </location>
</feature>
<evidence type="ECO:0000256" key="2">
    <source>
        <dbReference type="SAM" id="MobiDB-lite"/>
    </source>
</evidence>
<keyword evidence="3" id="KW-1133">Transmembrane helix</keyword>
<dbReference type="EMBL" id="VNFK01000015">
    <property type="protein sequence ID" value="TVU60196.1"/>
    <property type="molecule type" value="Genomic_DNA"/>
</dbReference>
<dbReference type="PANTHER" id="PTHR22911">
    <property type="entry name" value="ACYL-MALONYL CONDENSING ENZYME-RELATED"/>
    <property type="match status" value="1"/>
</dbReference>
<gene>
    <name evidence="5" type="ORF">FQP90_17585</name>
</gene>
<evidence type="ECO:0000256" key="1">
    <source>
        <dbReference type="ARBA" id="ARBA00007362"/>
    </source>
</evidence>
<dbReference type="Proteomes" id="UP000316500">
    <property type="component" value="Unassembled WGS sequence"/>
</dbReference>
<feature type="domain" description="EamA" evidence="4">
    <location>
        <begin position="144"/>
        <end position="271"/>
    </location>
</feature>
<feature type="transmembrane region" description="Helical" evidence="3">
    <location>
        <begin position="39"/>
        <end position="57"/>
    </location>
</feature>
<dbReference type="GO" id="GO:0005886">
    <property type="term" value="C:plasma membrane"/>
    <property type="evidence" value="ECO:0007669"/>
    <property type="project" value="TreeGrafter"/>
</dbReference>
<dbReference type="OrthoDB" id="9815120at2"/>
<feature type="transmembrane region" description="Helical" evidence="3">
    <location>
        <begin position="233"/>
        <end position="253"/>
    </location>
</feature>
<comment type="similarity">
    <text evidence="1">Belongs to the EamA transporter family.</text>
</comment>
<dbReference type="Pfam" id="PF00892">
    <property type="entry name" value="EamA"/>
    <property type="match status" value="1"/>
</dbReference>
<comment type="caution">
    <text evidence="5">The sequence shown here is derived from an EMBL/GenBank/DDBJ whole genome shotgun (WGS) entry which is preliminary data.</text>
</comment>